<evidence type="ECO:0000256" key="5">
    <source>
        <dbReference type="ARBA" id="ARBA00013198"/>
    </source>
</evidence>
<evidence type="ECO:0000313" key="10">
    <source>
        <dbReference type="EMBL" id="SIQ28586.1"/>
    </source>
</evidence>
<accession>A0A1N6RIS8</accession>
<evidence type="ECO:0000256" key="7">
    <source>
        <dbReference type="RuleBase" id="RU365095"/>
    </source>
</evidence>
<sequence>MTAAGPGTPARLVVVHPDAGVLAEAVASRLVTRLLDMQSVRRPVHVVLTGGTVGIASLAALARHPARDAVDWSGVHVWWGDERFLASGDGERNETQARAALLDHLPHLPPENVHPMPAAGAAATPEESATAYAATLAEHAPDGEQVPAFDVLLLGMGPDGHVASLFPDHPGLDVTGTPTAGVHGSPKPPPERVTLTFEAIARARQVWVVAAGAEKAPAVASALAGAPVRETPAAAVAGTEATLWLVDVAAAGTGTPTETDEGRA</sequence>
<dbReference type="GO" id="GO:0017057">
    <property type="term" value="F:6-phosphogluconolactonase activity"/>
    <property type="evidence" value="ECO:0007669"/>
    <property type="project" value="UniProtKB-UniRule"/>
</dbReference>
<evidence type="ECO:0000313" key="11">
    <source>
        <dbReference type="Proteomes" id="UP000186235"/>
    </source>
</evidence>
<evidence type="ECO:0000256" key="6">
    <source>
        <dbReference type="ARBA" id="ARBA00020337"/>
    </source>
</evidence>
<dbReference type="InterPro" id="IPR005900">
    <property type="entry name" value="6-phosphogluconolactonase_DevB"/>
</dbReference>
<feature type="domain" description="Glucosamine/galactosamine-6-phosphate isomerase" evidence="9">
    <location>
        <begin position="18"/>
        <end position="244"/>
    </location>
</feature>
<evidence type="ECO:0000259" key="9">
    <source>
        <dbReference type="Pfam" id="PF01182"/>
    </source>
</evidence>
<dbReference type="EC" id="3.1.1.31" evidence="5 7"/>
<reference evidence="11" key="1">
    <citation type="submission" date="2017-01" db="EMBL/GenBank/DDBJ databases">
        <authorList>
            <person name="Varghese N."/>
            <person name="Submissions S."/>
        </authorList>
    </citation>
    <scope>NUCLEOTIDE SEQUENCE [LARGE SCALE GENOMIC DNA]</scope>
    <source>
        <strain evidence="11">3bp</strain>
    </source>
</reference>
<name>A0A1N6RIS8_9MICO</name>
<gene>
    <name evidence="7" type="primary">pgl</name>
    <name evidence="10" type="ORF">SAMN05518682_1950</name>
</gene>
<dbReference type="SUPFAM" id="SSF100950">
    <property type="entry name" value="NagB/RpiA/CoA transferase-like"/>
    <property type="match status" value="1"/>
</dbReference>
<evidence type="ECO:0000256" key="1">
    <source>
        <dbReference type="ARBA" id="ARBA00000832"/>
    </source>
</evidence>
<dbReference type="UniPathway" id="UPA00115">
    <property type="reaction ID" value="UER00409"/>
</dbReference>
<organism evidence="10 11">
    <name type="scientific">Cellulosimicrobium aquatile</name>
    <dbReference type="NCBI Taxonomy" id="1612203"/>
    <lineage>
        <taxon>Bacteria</taxon>
        <taxon>Bacillati</taxon>
        <taxon>Actinomycetota</taxon>
        <taxon>Actinomycetes</taxon>
        <taxon>Micrococcales</taxon>
        <taxon>Promicromonosporaceae</taxon>
        <taxon>Cellulosimicrobium</taxon>
    </lineage>
</organism>
<dbReference type="Proteomes" id="UP000186235">
    <property type="component" value="Unassembled WGS sequence"/>
</dbReference>
<dbReference type="AlphaFoldDB" id="A0A1N6RIS8"/>
<dbReference type="RefSeq" id="WP_076404797.1">
    <property type="nucleotide sequence ID" value="NZ_FTMI01000003.1"/>
</dbReference>
<dbReference type="CDD" id="cd01400">
    <property type="entry name" value="6PGL"/>
    <property type="match status" value="1"/>
</dbReference>
<comment type="catalytic activity">
    <reaction evidence="1 7">
        <text>6-phospho-D-glucono-1,5-lactone + H2O = 6-phospho-D-gluconate + H(+)</text>
        <dbReference type="Rhea" id="RHEA:12556"/>
        <dbReference type="ChEBI" id="CHEBI:15377"/>
        <dbReference type="ChEBI" id="CHEBI:15378"/>
        <dbReference type="ChEBI" id="CHEBI:57955"/>
        <dbReference type="ChEBI" id="CHEBI:58759"/>
        <dbReference type="EC" id="3.1.1.31"/>
    </reaction>
</comment>
<dbReference type="NCBIfam" id="TIGR01198">
    <property type="entry name" value="pgl"/>
    <property type="match status" value="1"/>
</dbReference>
<dbReference type="InterPro" id="IPR006148">
    <property type="entry name" value="Glc/Gal-6P_isomerase"/>
</dbReference>
<comment type="similarity">
    <text evidence="4 7">Belongs to the glucosamine/galactosamine-6-phosphate isomerase family. 6-phosphogluconolactonase subfamily.</text>
</comment>
<dbReference type="EMBL" id="FTMI01000003">
    <property type="protein sequence ID" value="SIQ28586.1"/>
    <property type="molecule type" value="Genomic_DNA"/>
</dbReference>
<keyword evidence="7" id="KW-0378">Hydrolase</keyword>
<dbReference type="Gene3D" id="3.40.50.1360">
    <property type="match status" value="1"/>
</dbReference>
<evidence type="ECO:0000256" key="8">
    <source>
        <dbReference type="SAM" id="MobiDB-lite"/>
    </source>
</evidence>
<proteinExistence type="inferred from homology"/>
<evidence type="ECO:0000256" key="2">
    <source>
        <dbReference type="ARBA" id="ARBA00002681"/>
    </source>
</evidence>
<dbReference type="InterPro" id="IPR039104">
    <property type="entry name" value="6PGL"/>
</dbReference>
<evidence type="ECO:0000256" key="4">
    <source>
        <dbReference type="ARBA" id="ARBA00010662"/>
    </source>
</evidence>
<feature type="region of interest" description="Disordered" evidence="8">
    <location>
        <begin position="106"/>
        <end position="129"/>
    </location>
</feature>
<dbReference type="Pfam" id="PF01182">
    <property type="entry name" value="Glucosamine_iso"/>
    <property type="match status" value="1"/>
</dbReference>
<keyword evidence="11" id="KW-1185">Reference proteome</keyword>
<comment type="pathway">
    <text evidence="3 7">Carbohydrate degradation; pentose phosphate pathway; D-ribulose 5-phosphate from D-glucose 6-phosphate (oxidative stage): step 2/3.</text>
</comment>
<evidence type="ECO:0000256" key="3">
    <source>
        <dbReference type="ARBA" id="ARBA00004961"/>
    </source>
</evidence>
<dbReference type="PANTHER" id="PTHR11054">
    <property type="entry name" value="6-PHOSPHOGLUCONOLACTONASE"/>
    <property type="match status" value="1"/>
</dbReference>
<dbReference type="PANTHER" id="PTHR11054:SF0">
    <property type="entry name" value="6-PHOSPHOGLUCONOLACTONASE"/>
    <property type="match status" value="1"/>
</dbReference>
<protein>
    <recommendedName>
        <fullName evidence="6 7">6-phosphogluconolactonase</fullName>
        <shortName evidence="7">6PGL</shortName>
        <ecNumber evidence="5 7">3.1.1.31</ecNumber>
    </recommendedName>
</protein>
<feature type="compositionally biased region" description="Low complexity" evidence="8">
    <location>
        <begin position="117"/>
        <end position="129"/>
    </location>
</feature>
<dbReference type="GO" id="GO:0006098">
    <property type="term" value="P:pentose-phosphate shunt"/>
    <property type="evidence" value="ECO:0007669"/>
    <property type="project" value="UniProtKB-UniPathway"/>
</dbReference>
<comment type="function">
    <text evidence="2 7">Hydrolysis of 6-phosphogluconolactone to 6-phosphogluconate.</text>
</comment>
<dbReference type="InterPro" id="IPR037171">
    <property type="entry name" value="NagB/RpiA_transferase-like"/>
</dbReference>
<dbReference type="GO" id="GO:0005975">
    <property type="term" value="P:carbohydrate metabolic process"/>
    <property type="evidence" value="ECO:0007669"/>
    <property type="project" value="UniProtKB-UniRule"/>
</dbReference>